<keyword evidence="10" id="KW-1185">Reference proteome</keyword>
<feature type="active site" description="Charge relay system" evidence="5">
    <location>
        <position position="184"/>
    </location>
</feature>
<dbReference type="InterPro" id="IPR013783">
    <property type="entry name" value="Ig-like_fold"/>
</dbReference>
<dbReference type="SMART" id="SM00089">
    <property type="entry name" value="PKD"/>
    <property type="match status" value="1"/>
</dbReference>
<evidence type="ECO:0000256" key="1">
    <source>
        <dbReference type="ARBA" id="ARBA00011073"/>
    </source>
</evidence>
<dbReference type="Pfam" id="PF05345">
    <property type="entry name" value="He_PIG"/>
    <property type="match status" value="2"/>
</dbReference>
<dbReference type="CDD" id="cd00146">
    <property type="entry name" value="PKD"/>
    <property type="match status" value="1"/>
</dbReference>
<gene>
    <name evidence="9" type="ORF">JFN91_02800</name>
</gene>
<dbReference type="InterPro" id="IPR023828">
    <property type="entry name" value="Peptidase_S8_Ser-AS"/>
</dbReference>
<dbReference type="PANTHER" id="PTHR43806:SF11">
    <property type="entry name" value="CEREVISIN-RELATED"/>
    <property type="match status" value="1"/>
</dbReference>
<dbReference type="Pfam" id="PF00082">
    <property type="entry name" value="Peptidase_S8"/>
    <property type="match status" value="1"/>
</dbReference>
<dbReference type="InterPro" id="IPR000209">
    <property type="entry name" value="Peptidase_S8/S53_dom"/>
</dbReference>
<keyword evidence="4 5" id="KW-0720">Serine protease</keyword>
<dbReference type="InterPro" id="IPR035986">
    <property type="entry name" value="PKD_dom_sf"/>
</dbReference>
<accession>A0ABS0YB08</accession>
<dbReference type="NCBIfam" id="NF041940">
    <property type="entry name" value="choice_anch_X"/>
    <property type="match status" value="1"/>
</dbReference>
<dbReference type="InterPro" id="IPR000601">
    <property type="entry name" value="PKD_dom"/>
</dbReference>
<evidence type="ECO:0000256" key="6">
    <source>
        <dbReference type="SAM" id="MobiDB-lite"/>
    </source>
</evidence>
<reference evidence="9 10" key="1">
    <citation type="submission" date="2020-12" db="EMBL/GenBank/DDBJ databases">
        <title>Geomonas sp. Red421, isolated from paddy soil.</title>
        <authorList>
            <person name="Xu Z."/>
            <person name="Zhang Z."/>
            <person name="Masuda Y."/>
            <person name="Itoh H."/>
            <person name="Senoo K."/>
        </authorList>
    </citation>
    <scope>NUCLEOTIDE SEQUENCE [LARGE SCALE GENOMIC DNA]</scope>
    <source>
        <strain evidence="9 10">Red421</strain>
    </source>
</reference>
<evidence type="ECO:0000313" key="9">
    <source>
        <dbReference type="EMBL" id="MBJ6749134.1"/>
    </source>
</evidence>
<dbReference type="Gene3D" id="2.120.10.30">
    <property type="entry name" value="TolB, C-terminal domain"/>
    <property type="match status" value="1"/>
</dbReference>
<evidence type="ECO:0000259" key="8">
    <source>
        <dbReference type="PROSITE" id="PS50093"/>
    </source>
</evidence>
<dbReference type="Pfam" id="PF18911">
    <property type="entry name" value="PKD_4"/>
    <property type="match status" value="1"/>
</dbReference>
<dbReference type="SUPFAM" id="SSF49299">
    <property type="entry name" value="PKD domain"/>
    <property type="match status" value="1"/>
</dbReference>
<dbReference type="PROSITE" id="PS50093">
    <property type="entry name" value="PKD"/>
    <property type="match status" value="1"/>
</dbReference>
<evidence type="ECO:0000256" key="5">
    <source>
        <dbReference type="PROSITE-ProRule" id="PRU01240"/>
    </source>
</evidence>
<dbReference type="InterPro" id="IPR015919">
    <property type="entry name" value="Cadherin-like_sf"/>
</dbReference>
<dbReference type="InterPro" id="IPR015500">
    <property type="entry name" value="Peptidase_S8_subtilisin-rel"/>
</dbReference>
<dbReference type="PROSITE" id="PS51892">
    <property type="entry name" value="SUBTILASE"/>
    <property type="match status" value="1"/>
</dbReference>
<dbReference type="InterPro" id="IPR022409">
    <property type="entry name" value="PKD/Chitinase_dom"/>
</dbReference>
<evidence type="ECO:0000256" key="7">
    <source>
        <dbReference type="SAM" id="SignalP"/>
    </source>
</evidence>
<feature type="chain" id="PRO_5045165895" evidence="7">
    <location>
        <begin position="26"/>
        <end position="1263"/>
    </location>
</feature>
<feature type="signal peptide" evidence="7">
    <location>
        <begin position="1"/>
        <end position="25"/>
    </location>
</feature>
<evidence type="ECO:0000313" key="10">
    <source>
        <dbReference type="Proteomes" id="UP000614714"/>
    </source>
</evidence>
<dbReference type="Gene3D" id="3.40.50.200">
    <property type="entry name" value="Peptidase S8/S53 domain"/>
    <property type="match status" value="1"/>
</dbReference>
<feature type="active site" description="Charge relay system" evidence="5">
    <location>
        <position position="239"/>
    </location>
</feature>
<evidence type="ECO:0000256" key="4">
    <source>
        <dbReference type="ARBA" id="ARBA00022825"/>
    </source>
</evidence>
<dbReference type="SUPFAM" id="SSF49313">
    <property type="entry name" value="Cadherin-like"/>
    <property type="match status" value="1"/>
</dbReference>
<feature type="active site" description="Charge relay system" evidence="5">
    <location>
        <position position="409"/>
    </location>
</feature>
<organism evidence="9 10">
    <name type="scientific">Geomonas anaerohicana</name>
    <dbReference type="NCBI Taxonomy" id="2798583"/>
    <lineage>
        <taxon>Bacteria</taxon>
        <taxon>Pseudomonadati</taxon>
        <taxon>Thermodesulfobacteriota</taxon>
        <taxon>Desulfuromonadia</taxon>
        <taxon>Geobacterales</taxon>
        <taxon>Geobacteraceae</taxon>
        <taxon>Geomonas</taxon>
    </lineage>
</organism>
<dbReference type="Gene3D" id="2.60.40.10">
    <property type="entry name" value="Immunoglobulins"/>
    <property type="match status" value="3"/>
</dbReference>
<dbReference type="PRINTS" id="PR00723">
    <property type="entry name" value="SUBTILISIN"/>
</dbReference>
<dbReference type="InterPro" id="IPR054399">
    <property type="entry name" value="Fervidolysin-like_N_prodom"/>
</dbReference>
<dbReference type="RefSeq" id="WP_199387679.1">
    <property type="nucleotide sequence ID" value="NZ_JAEMHL010000001.1"/>
</dbReference>
<dbReference type="PROSITE" id="PS00138">
    <property type="entry name" value="SUBTILASE_SER"/>
    <property type="match status" value="1"/>
</dbReference>
<comment type="caution">
    <text evidence="9">The sequence shown here is derived from an EMBL/GenBank/DDBJ whole genome shotgun (WGS) entry which is preliminary data.</text>
</comment>
<dbReference type="SUPFAM" id="SSF63829">
    <property type="entry name" value="Calcium-dependent phosphotriesterase"/>
    <property type="match status" value="1"/>
</dbReference>
<dbReference type="SUPFAM" id="SSF52743">
    <property type="entry name" value="Subtilisin-like"/>
    <property type="match status" value="1"/>
</dbReference>
<dbReference type="InterPro" id="IPR036852">
    <property type="entry name" value="Peptidase_S8/S53_dom_sf"/>
</dbReference>
<feature type="region of interest" description="Disordered" evidence="6">
    <location>
        <begin position="34"/>
        <end position="61"/>
    </location>
</feature>
<dbReference type="InterPro" id="IPR022398">
    <property type="entry name" value="Peptidase_S8_His-AS"/>
</dbReference>
<keyword evidence="7" id="KW-0732">Signal</keyword>
<dbReference type="InterPro" id="IPR050131">
    <property type="entry name" value="Peptidase_S8_subtilisin-like"/>
</dbReference>
<feature type="domain" description="PKD" evidence="8">
    <location>
        <begin position="1093"/>
        <end position="1170"/>
    </location>
</feature>
<proteinExistence type="inferred from homology"/>
<dbReference type="InterPro" id="IPR034204">
    <property type="entry name" value="PfSUB1-like_cat_dom"/>
</dbReference>
<dbReference type="InterPro" id="IPR011042">
    <property type="entry name" value="6-blade_b-propeller_TolB-like"/>
</dbReference>
<comment type="similarity">
    <text evidence="1 5">Belongs to the peptidase S8 family.</text>
</comment>
<dbReference type="PANTHER" id="PTHR43806">
    <property type="entry name" value="PEPTIDASE S8"/>
    <property type="match status" value="1"/>
</dbReference>
<evidence type="ECO:0000256" key="2">
    <source>
        <dbReference type="ARBA" id="ARBA00022670"/>
    </source>
</evidence>
<protein>
    <submittedName>
        <fullName evidence="9">S8 family serine peptidase</fullName>
    </submittedName>
</protein>
<dbReference type="Pfam" id="PF22148">
    <property type="entry name" value="Fervidolysin_NPro-like"/>
    <property type="match status" value="1"/>
</dbReference>
<name>A0ABS0YB08_9BACT</name>
<dbReference type="PROSITE" id="PS00137">
    <property type="entry name" value="SUBTILASE_HIS"/>
    <property type="match status" value="1"/>
</dbReference>
<dbReference type="Proteomes" id="UP000614714">
    <property type="component" value="Unassembled WGS sequence"/>
</dbReference>
<dbReference type="EMBL" id="JAEMHL010000001">
    <property type="protein sequence ID" value="MBJ6749134.1"/>
    <property type="molecule type" value="Genomic_DNA"/>
</dbReference>
<keyword evidence="2 5" id="KW-0645">Protease</keyword>
<sequence>MTRRCSLLGLFALTFSLFCGSELHAAISPKAPVETAQAAPAPPRKPSLARKGDTPVAPPKKFKDGELLVKFKPGVPAERKKNLHKKHGAEKLKEFDALRLHHLKLKKGMTVEEAMKLYQGDPDVQYAEPNFLFKLQAQPDDPLFGELWGLQNLGLAGMPGADIKAPAAWDITTGSADVVVATIDTGIDYTHPDLAGNVWVNKLEIPGNGIDDDGNGFIDDVYGIDASSGTGNPFDDNGHGTHVAGTIGAVGNNGTGVVGVNWNVKIMACKFLNAAGEGYSADAITCLQYIKQMKERGVPVVASNNSWGGGSYSQALLDAIDNEAGTLFIASAGNDAQDTDRAPSYPAAYPSANIISVAATDSMDELAYFSNYGKKSVDLAAPGFKILSTIPAINKWGIAGGYGTLSGTSMAAPHVTGVAALLKAADPSRDANVLRNLILTGGDPIPAAEGKTLTGKRLNAYGSLTCSDQKLFAVQQLPADLVPGVATVISVLSISCGSPLGDVSATTSGGETITLHDDGIAPDAVAGDGIFSASWIPLRNPERLTFTSPAGSATVYLPTPSIIHYVPAGNVGLPYRQQLKASGVSAPVQWSVVEGPLPPGLDLAPGSGEISGVPTEAGIWPVRVALTDALGQTVSRVVNLHVTDSPVVERWAAVKGTSADDVGEAVAADGEGNSYVVSNMSDAATPSILLVKYDPSGQELWSYRYYHPGRNLGAAVAVNAAGEAFVCGNLDDSKYVVLKISRNGELLWDKTYTVANYAYAYADGIAVGADNTLYLAGHTFSMEDLRNQVLTVKLSPSGEELWHRTYTSPIDGWANAVAVDASGNIYVAGTEGGRPDYDYNFLLMKYDAAGQLLWIKKEDNGTLQDQWEGLALDSAGNPYVSGHRIGMQVTRKYDTAGNMLWSADYDAWGTPNGYGIAVDSSGRAYVAGFKNGHNSDFNILCYSPQGELLWNRTSDSGGLPNDWSVMQGNEGAFSLALGPSGQIFATGYSWNGNDFDMLTIEYETAPLTITATQLPGGLLLIPYSHRIAVRGVAPFTWSVTAGTLPQGLSLDPVTGELSGTPTASGTFTFTVRVSDALGRTSSDREVTMSVTNLSAGFTLNQQVGYAPFAVQFTDTTVGAASTWAWDFGDGTSSPKQHPAHVYAAPGTYVASLTASNAYGSSTASLSSVTVLACVYPRAQVTADSVPPASFDDPQGAYAQASGGGSIMLQAYDFPGDLSFDRDITVKLRGGFDCHYSINTQTTGILGKLAVKSGKVVVENLRFK</sequence>
<dbReference type="CDD" id="cd07473">
    <property type="entry name" value="Peptidases_S8_Subtilisin_like"/>
    <property type="match status" value="1"/>
</dbReference>
<keyword evidence="3 5" id="KW-0378">Hydrolase</keyword>
<evidence type="ECO:0000256" key="3">
    <source>
        <dbReference type="ARBA" id="ARBA00022801"/>
    </source>
</evidence>